<sequence length="220" mass="24285">MSTHFLGHQSSGLGFATSLSGKPKTHGAKEEEWRRPTSNLGKMKSFSFQVSHKTLSKLEKKYLKAYYSILKIIIRFGTYKINNKFSIYRFLKIALANLSAKLVKRQLLLSSPFPSSSFRASHTGTKGGVYPFGELPEVLSDAHASASSFFSAFLFLFPFKKGVSNSATKDLIMSAHNKTQFTHARINCVVKDSSCDTLLPKILMLAILATCASSSLTKSI</sequence>
<keyword evidence="3" id="KW-1185">Reference proteome</keyword>
<feature type="region of interest" description="Disordered" evidence="1">
    <location>
        <begin position="1"/>
        <end position="37"/>
    </location>
</feature>
<name>A0A9J5YYG3_SOLCO</name>
<protein>
    <submittedName>
        <fullName evidence="2">Uncharacterized protein</fullName>
    </submittedName>
</protein>
<reference evidence="2 3" key="1">
    <citation type="submission" date="2020-09" db="EMBL/GenBank/DDBJ databases">
        <title>De no assembly of potato wild relative species, Solanum commersonii.</title>
        <authorList>
            <person name="Cho K."/>
        </authorList>
    </citation>
    <scope>NUCLEOTIDE SEQUENCE [LARGE SCALE GENOMIC DNA]</scope>
    <source>
        <strain evidence="2">LZ3.2</strain>
        <tissue evidence="2">Leaf</tissue>
    </source>
</reference>
<dbReference type="Proteomes" id="UP000824120">
    <property type="component" value="Chromosome 5"/>
</dbReference>
<evidence type="ECO:0000313" key="2">
    <source>
        <dbReference type="EMBL" id="KAG5605665.1"/>
    </source>
</evidence>
<feature type="compositionally biased region" description="Polar residues" evidence="1">
    <location>
        <begin position="1"/>
        <end position="20"/>
    </location>
</feature>
<organism evidence="2 3">
    <name type="scientific">Solanum commersonii</name>
    <name type="common">Commerson's wild potato</name>
    <name type="synonym">Commerson's nightshade</name>
    <dbReference type="NCBI Taxonomy" id="4109"/>
    <lineage>
        <taxon>Eukaryota</taxon>
        <taxon>Viridiplantae</taxon>
        <taxon>Streptophyta</taxon>
        <taxon>Embryophyta</taxon>
        <taxon>Tracheophyta</taxon>
        <taxon>Spermatophyta</taxon>
        <taxon>Magnoliopsida</taxon>
        <taxon>eudicotyledons</taxon>
        <taxon>Gunneridae</taxon>
        <taxon>Pentapetalae</taxon>
        <taxon>asterids</taxon>
        <taxon>lamiids</taxon>
        <taxon>Solanales</taxon>
        <taxon>Solanaceae</taxon>
        <taxon>Solanoideae</taxon>
        <taxon>Solaneae</taxon>
        <taxon>Solanum</taxon>
    </lineage>
</organism>
<proteinExistence type="predicted"/>
<gene>
    <name evidence="2" type="ORF">H5410_027157</name>
</gene>
<evidence type="ECO:0000256" key="1">
    <source>
        <dbReference type="SAM" id="MobiDB-lite"/>
    </source>
</evidence>
<comment type="caution">
    <text evidence="2">The sequence shown here is derived from an EMBL/GenBank/DDBJ whole genome shotgun (WGS) entry which is preliminary data.</text>
</comment>
<dbReference type="EMBL" id="JACXVP010000005">
    <property type="protein sequence ID" value="KAG5605665.1"/>
    <property type="molecule type" value="Genomic_DNA"/>
</dbReference>
<accession>A0A9J5YYG3</accession>
<evidence type="ECO:0000313" key="3">
    <source>
        <dbReference type="Proteomes" id="UP000824120"/>
    </source>
</evidence>
<dbReference type="AlphaFoldDB" id="A0A9J5YYG3"/>